<name>A0ABQ7FQK7_9ACTN</name>
<sequence length="86" mass="9492">MKVSFVERDYVFNALRAVTVDDSGHALPLYVLKAAVSRWGRSQGFTHSPHVSVIAAVVESAGYDVREGRTTPIVRGIDLHPAWRNS</sequence>
<comment type="caution">
    <text evidence="1">The sequence shown here is derived from an EMBL/GenBank/DDBJ whole genome shotgun (WGS) entry which is preliminary data.</text>
</comment>
<organism evidence="1 2">
    <name type="scientific">Streptomyces lycii</name>
    <dbReference type="NCBI Taxonomy" id="2654337"/>
    <lineage>
        <taxon>Bacteria</taxon>
        <taxon>Bacillati</taxon>
        <taxon>Actinomycetota</taxon>
        <taxon>Actinomycetes</taxon>
        <taxon>Kitasatosporales</taxon>
        <taxon>Streptomycetaceae</taxon>
        <taxon>Streptomyces</taxon>
    </lineage>
</organism>
<reference evidence="1 2" key="1">
    <citation type="submission" date="2019-10" db="EMBL/GenBank/DDBJ databases">
        <title>Streptomyces tenebrisbrunneis sp.nov., an endogenous actinomycete isolated from of Lycium ruthenicum.</title>
        <authorList>
            <person name="Ma L."/>
        </authorList>
    </citation>
    <scope>NUCLEOTIDE SEQUENCE [LARGE SCALE GENOMIC DNA]</scope>
    <source>
        <strain evidence="1 2">TRM 66187</strain>
    </source>
</reference>
<evidence type="ECO:0000313" key="2">
    <source>
        <dbReference type="Proteomes" id="UP000621266"/>
    </source>
</evidence>
<gene>
    <name evidence="1" type="ORF">GCU69_01450</name>
</gene>
<accession>A0ABQ7FQK7</accession>
<proteinExistence type="predicted"/>
<dbReference type="RefSeq" id="WP_156204912.1">
    <property type="nucleotide sequence ID" value="NZ_WHPN01000029.1"/>
</dbReference>
<dbReference type="Proteomes" id="UP000621266">
    <property type="component" value="Unassembled WGS sequence"/>
</dbReference>
<evidence type="ECO:0000313" key="1">
    <source>
        <dbReference type="EMBL" id="KAF4410913.1"/>
    </source>
</evidence>
<keyword evidence="2" id="KW-1185">Reference proteome</keyword>
<dbReference type="EMBL" id="WHPN01000029">
    <property type="protein sequence ID" value="KAF4410913.1"/>
    <property type="molecule type" value="Genomic_DNA"/>
</dbReference>
<protein>
    <submittedName>
        <fullName evidence="1">Uncharacterized protein</fullName>
    </submittedName>
</protein>